<feature type="chain" id="PRO_5044825782" evidence="3">
    <location>
        <begin position="27"/>
        <end position="414"/>
    </location>
</feature>
<accession>A0ABD3PSG5</accession>
<proteinExistence type="predicted"/>
<evidence type="ECO:0000256" key="1">
    <source>
        <dbReference type="SAM" id="Coils"/>
    </source>
</evidence>
<feature type="compositionally biased region" description="Basic and acidic residues" evidence="2">
    <location>
        <begin position="395"/>
        <end position="406"/>
    </location>
</feature>
<dbReference type="AlphaFoldDB" id="A0ABD3PSG5"/>
<keyword evidence="3" id="KW-0732">Signal</keyword>
<evidence type="ECO:0000313" key="4">
    <source>
        <dbReference type="EMBL" id="KAL3790917.1"/>
    </source>
</evidence>
<keyword evidence="5" id="KW-1185">Reference proteome</keyword>
<feature type="region of interest" description="Disordered" evidence="2">
    <location>
        <begin position="378"/>
        <end position="414"/>
    </location>
</feature>
<protein>
    <submittedName>
        <fullName evidence="4">Uncharacterized protein</fullName>
    </submittedName>
</protein>
<sequence>MSTRSWPVSALVAVTAVVLSPNSVDAFANPRISSSLDTSKPSDVVDATENREINPFADFARPFVAVAAPLALSATLLFAPPPLNPTVQAIEPANAATPSTISPTATSIEIDLKGLPALTRKAIANRDQLQKYLIESAKSFQPILQLLSESDTVTITPPKDVKKAINSLLGGEAQFVVNKGDLVDIRVESVPGVIVVRIINPNLPRLPFLKDGSAAIKFVDQIVDVAPKELEKASEEVLAVEKFLTWGAPEKKQITFSDSQLGRFLSSKFEYNGKTINLGALGDLTNSEVIISGLGVGVAGVYGASYAYYMQLKEEAEREVEEKKAATAAKKAKAKEQAAAKPKPAVEVNVAKVPKPVMTVETIKNEPPQITDAIEEGYSAAAAASQTEPSTTTEDAPKKTRKRDAIKNLFKRGN</sequence>
<feature type="signal peptide" evidence="3">
    <location>
        <begin position="1"/>
        <end position="26"/>
    </location>
</feature>
<dbReference type="EMBL" id="JALLPJ020000480">
    <property type="protein sequence ID" value="KAL3790917.1"/>
    <property type="molecule type" value="Genomic_DNA"/>
</dbReference>
<dbReference type="Proteomes" id="UP001530400">
    <property type="component" value="Unassembled WGS sequence"/>
</dbReference>
<evidence type="ECO:0000256" key="2">
    <source>
        <dbReference type="SAM" id="MobiDB-lite"/>
    </source>
</evidence>
<keyword evidence="1" id="KW-0175">Coiled coil</keyword>
<comment type="caution">
    <text evidence="4">The sequence shown here is derived from an EMBL/GenBank/DDBJ whole genome shotgun (WGS) entry which is preliminary data.</text>
</comment>
<organism evidence="4 5">
    <name type="scientific">Cyclotella atomus</name>
    <dbReference type="NCBI Taxonomy" id="382360"/>
    <lineage>
        <taxon>Eukaryota</taxon>
        <taxon>Sar</taxon>
        <taxon>Stramenopiles</taxon>
        <taxon>Ochrophyta</taxon>
        <taxon>Bacillariophyta</taxon>
        <taxon>Coscinodiscophyceae</taxon>
        <taxon>Thalassiosirophycidae</taxon>
        <taxon>Stephanodiscales</taxon>
        <taxon>Stephanodiscaceae</taxon>
        <taxon>Cyclotella</taxon>
    </lineage>
</organism>
<feature type="coiled-coil region" evidence="1">
    <location>
        <begin position="306"/>
        <end position="337"/>
    </location>
</feature>
<name>A0ABD3PSG5_9STRA</name>
<evidence type="ECO:0000256" key="3">
    <source>
        <dbReference type="SAM" id="SignalP"/>
    </source>
</evidence>
<reference evidence="4 5" key="1">
    <citation type="submission" date="2024-10" db="EMBL/GenBank/DDBJ databases">
        <title>Updated reference genomes for cyclostephanoid diatoms.</title>
        <authorList>
            <person name="Roberts W.R."/>
            <person name="Alverson A.J."/>
        </authorList>
    </citation>
    <scope>NUCLEOTIDE SEQUENCE [LARGE SCALE GENOMIC DNA]</scope>
    <source>
        <strain evidence="4 5">AJA010-31</strain>
    </source>
</reference>
<evidence type="ECO:0000313" key="5">
    <source>
        <dbReference type="Proteomes" id="UP001530400"/>
    </source>
</evidence>
<feature type="compositionally biased region" description="Low complexity" evidence="2">
    <location>
        <begin position="378"/>
        <end position="394"/>
    </location>
</feature>
<gene>
    <name evidence="4" type="ORF">ACHAWO_010914</name>
</gene>